<reference evidence="2 3" key="1">
    <citation type="journal article" date="2018" name="MBio">
        <title>Comparative Genomics Reveals the Core Gene Toolbox for the Fungus-Insect Symbiosis.</title>
        <authorList>
            <person name="Wang Y."/>
            <person name="Stata M."/>
            <person name="Wang W."/>
            <person name="Stajich J.E."/>
            <person name="White M.M."/>
            <person name="Moncalvo J.M."/>
        </authorList>
    </citation>
    <scope>NUCLEOTIDE SEQUENCE [LARGE SCALE GENOMIC DNA]</scope>
    <source>
        <strain evidence="2 3">SC-DP-2</strain>
    </source>
</reference>
<evidence type="ECO:0000256" key="1">
    <source>
        <dbReference type="SAM" id="SignalP"/>
    </source>
</evidence>
<feature type="signal peptide" evidence="1">
    <location>
        <begin position="1"/>
        <end position="18"/>
    </location>
</feature>
<feature type="chain" id="PRO_5015496085" evidence="1">
    <location>
        <begin position="19"/>
        <end position="196"/>
    </location>
</feature>
<keyword evidence="1" id="KW-0732">Signal</keyword>
<evidence type="ECO:0000313" key="2">
    <source>
        <dbReference type="EMBL" id="PVV04015.1"/>
    </source>
</evidence>
<dbReference type="AlphaFoldDB" id="A0A2T9ZHF1"/>
<dbReference type="EMBL" id="MBFS01000171">
    <property type="protein sequence ID" value="PVV04015.1"/>
    <property type="molecule type" value="Genomic_DNA"/>
</dbReference>
<name>A0A2T9ZHF1_9FUNG</name>
<keyword evidence="3" id="KW-1185">Reference proteome</keyword>
<protein>
    <submittedName>
        <fullName evidence="2">Uncharacterized protein</fullName>
    </submittedName>
</protein>
<dbReference type="Proteomes" id="UP000245609">
    <property type="component" value="Unassembled WGS sequence"/>
</dbReference>
<evidence type="ECO:0000313" key="3">
    <source>
        <dbReference type="Proteomes" id="UP000245609"/>
    </source>
</evidence>
<sequence length="196" mass="22950">MKIVFIIKVLLNIFFVLGLPNKEADTKTIIKNLDPRFQKLGNYQKRTDGSYRKKIIITDMLEQCHKAHNYEMSQELAKINNLQSRVGLKGACERTDFEELITLVSDLRLKDQTMEGCIEQVKAEFLVNTHLFSDQDTDLFSRIKTERDRLSNMILERDDLYMRIYGEGFSEGDECTGEFNQYIKETKNIFNRFLGL</sequence>
<gene>
    <name evidence="2" type="ORF">BB560_001503</name>
</gene>
<organism evidence="2 3">
    <name type="scientific">Smittium megazygosporum</name>
    <dbReference type="NCBI Taxonomy" id="133381"/>
    <lineage>
        <taxon>Eukaryota</taxon>
        <taxon>Fungi</taxon>
        <taxon>Fungi incertae sedis</taxon>
        <taxon>Zoopagomycota</taxon>
        <taxon>Kickxellomycotina</taxon>
        <taxon>Harpellomycetes</taxon>
        <taxon>Harpellales</taxon>
        <taxon>Legeriomycetaceae</taxon>
        <taxon>Smittium</taxon>
    </lineage>
</organism>
<comment type="caution">
    <text evidence="2">The sequence shown here is derived from an EMBL/GenBank/DDBJ whole genome shotgun (WGS) entry which is preliminary data.</text>
</comment>
<accession>A0A2T9ZHF1</accession>
<proteinExistence type="predicted"/>